<evidence type="ECO:0000313" key="2">
    <source>
        <dbReference type="Proteomes" id="UP000463931"/>
    </source>
</evidence>
<gene>
    <name evidence="1" type="ORF">FEE40_12945</name>
</gene>
<dbReference type="AlphaFoldDB" id="A0AAE6WHW5"/>
<geneLocation type="plasmid" evidence="1 2">
    <name>unnamed</name>
</geneLocation>
<sequence length="285" mass="31759">MSKKTPIAGNKMSLRQTAFTIVHRVEFISNILGPLGDMLSSTWISIILSIVVGGFSIIGALLLVALGTGLNNLGNVLLPFIAIVLGAALLTINVLMVNPSQGSQFKVSFRYWINELYDSKKGYRIKLKPFAFSKKSEEKDIIEQIFDGKRYYFTVIKIQGKVSQTSFDSDLLALSDLNKDSLGALERDTQRTVVNYIGTPHIKEKVLPSNATPSMKRRLETLSRVINELDDAQTLETYMILASKNHKILRVKRNNQFKHLNAGLVTTAYQIKGTEAKKVIKKLLG</sequence>
<dbReference type="EMBL" id="CP040853">
    <property type="protein sequence ID" value="QIA91111.1"/>
    <property type="molecule type" value="Genomic_DNA"/>
</dbReference>
<evidence type="ECO:0000313" key="1">
    <source>
        <dbReference type="EMBL" id="QIA91111.1"/>
    </source>
</evidence>
<proteinExistence type="predicted"/>
<reference evidence="1 2" key="1">
    <citation type="journal article" date="2019" name="Nat. Med.">
        <title>Preventing dysbiosis of the neonatal mouse intestinal microbiome protects against late-onset sepsis.</title>
        <authorList>
            <person name="Singer J.R."/>
            <person name="Blosser E.G."/>
            <person name="Zindl C.L."/>
            <person name="Silberger D.J."/>
            <person name="Conlan S."/>
            <person name="Laufer V.A."/>
            <person name="DiToro D."/>
            <person name="Deming C."/>
            <person name="Kumar R."/>
            <person name="Morrow C.D."/>
            <person name="Segre J.A."/>
            <person name="Gray M.J."/>
            <person name="Randolph D.A."/>
            <person name="Weaver C.T."/>
        </authorList>
    </citation>
    <scope>NUCLEOTIDE SEQUENCE [LARGE SCALE GENOMIC DNA]</scope>
    <source>
        <strain evidence="1 2">V10</strain>
    </source>
</reference>
<organism evidence="1 2">
    <name type="scientific">Ligilactobacillus murinus</name>
    <dbReference type="NCBI Taxonomy" id="1622"/>
    <lineage>
        <taxon>Bacteria</taxon>
        <taxon>Bacillati</taxon>
        <taxon>Bacillota</taxon>
        <taxon>Bacilli</taxon>
        <taxon>Lactobacillales</taxon>
        <taxon>Lactobacillaceae</taxon>
        <taxon>Ligilactobacillus</taxon>
    </lineage>
</organism>
<accession>A0AAE6WHW5</accession>
<dbReference type="RefSeq" id="WP_163587437.1">
    <property type="nucleotide sequence ID" value="NZ_CP040853.1"/>
</dbReference>
<protein>
    <submittedName>
        <fullName evidence="1">Uncharacterized protein</fullName>
    </submittedName>
</protein>
<dbReference type="Proteomes" id="UP000463931">
    <property type="component" value="Plasmid unnamed"/>
</dbReference>
<keyword evidence="1" id="KW-0614">Plasmid</keyword>
<name>A0AAE6WHW5_9LACO</name>